<feature type="domain" description="4Fe-4S ferredoxin-type" evidence="11">
    <location>
        <begin position="233"/>
        <end position="262"/>
    </location>
</feature>
<organism evidence="13 14">
    <name type="scientific">Denitrovibrio acetiphilus (strain DSM 12809 / NBRC 114555 / N2460)</name>
    <dbReference type="NCBI Taxonomy" id="522772"/>
    <lineage>
        <taxon>Bacteria</taxon>
        <taxon>Pseudomonadati</taxon>
        <taxon>Deferribacterota</taxon>
        <taxon>Deferribacteres</taxon>
        <taxon>Deferribacterales</taxon>
        <taxon>Geovibrionaceae</taxon>
        <taxon>Denitrovibrio</taxon>
    </lineage>
</organism>
<feature type="binding site" evidence="10">
    <location>
        <position position="168"/>
    </location>
    <ligand>
        <name>[4Fe-4S] cluster</name>
        <dbReference type="ChEBI" id="CHEBI:49883"/>
        <label>3</label>
    </ligand>
</feature>
<feature type="binding site" evidence="10">
    <location>
        <position position="54"/>
    </location>
    <ligand>
        <name>[4Fe-4S] cluster</name>
        <dbReference type="ChEBI" id="CHEBI:49883"/>
        <label>1</label>
    </ligand>
</feature>
<dbReference type="InterPro" id="IPR007202">
    <property type="entry name" value="4Fe-4S_dom"/>
</dbReference>
<keyword evidence="2 10" id="KW-0004">4Fe-4S</keyword>
<keyword evidence="3 10" id="KW-0479">Metal-binding</keyword>
<feature type="domain" description="4Fe-4S" evidence="12">
    <location>
        <begin position="29"/>
        <end position="88"/>
    </location>
</feature>
<comment type="subunit">
    <text evidence="10">The complex is composed of six subunits: RnfA, RnfB, RnfC, RnfD, RnfE and RnfG.</text>
</comment>
<dbReference type="Pfam" id="PF04060">
    <property type="entry name" value="FeS"/>
    <property type="match status" value="1"/>
</dbReference>
<dbReference type="GO" id="GO:0046872">
    <property type="term" value="F:metal ion binding"/>
    <property type="evidence" value="ECO:0007669"/>
    <property type="project" value="UniProtKB-KW"/>
</dbReference>
<dbReference type="HAMAP" id="MF_00463">
    <property type="entry name" value="RsxB_RnfB"/>
    <property type="match status" value="1"/>
</dbReference>
<feature type="binding site" evidence="10">
    <location>
        <position position="46"/>
    </location>
    <ligand>
        <name>[4Fe-4S] cluster</name>
        <dbReference type="ChEBI" id="CHEBI:49883"/>
        <label>1</label>
    </ligand>
</feature>
<sequence length="267" mass="27805">MIAAIITMVVTGLIAGLGLMFASQKFKVEKDERIEKVNEMLPAANCGGCGYPGCMALAEAIVAGKAQPDACPVGGKELASAIGLFLGMEVSAGVKKVARVCCNGGHENGVEKYSYYGPKDCNSVTLLAGGNKVCTYACVGEGSCVKSCAFDAMYMGSDGIPVIIPDKCTSCGKCVAACPRKLIKLIPEDKPFVVACMSKDKGPDVKKACKVGCIGCRMCEKKCPVGAIDVDSFLAVIDPAPCIACGECERVCPTGAIRNFKNLKIKT</sequence>
<keyword evidence="10" id="KW-0997">Cell inner membrane</keyword>
<dbReference type="EMBL" id="CP001968">
    <property type="protein sequence ID" value="ADD68674.1"/>
    <property type="molecule type" value="Genomic_DNA"/>
</dbReference>
<comment type="subcellular location">
    <subcellularLocation>
        <location evidence="10">Cell inner membrane</location>
    </subcellularLocation>
</comment>
<dbReference type="Pfam" id="PF12838">
    <property type="entry name" value="Fer4_7"/>
    <property type="match status" value="1"/>
</dbReference>
<evidence type="ECO:0000259" key="11">
    <source>
        <dbReference type="PROSITE" id="PS51379"/>
    </source>
</evidence>
<dbReference type="Proteomes" id="UP000002012">
    <property type="component" value="Chromosome"/>
</dbReference>
<dbReference type="InterPro" id="IPR017900">
    <property type="entry name" value="4Fe4S_Fe_S_CS"/>
</dbReference>
<dbReference type="CDD" id="cd10549">
    <property type="entry name" value="MtMvhB_like"/>
    <property type="match status" value="1"/>
</dbReference>
<dbReference type="STRING" id="522772.Dacet_1910"/>
<proteinExistence type="inferred from homology"/>
<dbReference type="Gene3D" id="1.10.15.40">
    <property type="entry name" value="Electron transport complex subunit B, putative Fe-S cluster"/>
    <property type="match status" value="1"/>
</dbReference>
<keyword evidence="9 10" id="KW-0472">Membrane</keyword>
<comment type="function">
    <text evidence="10">Part of a membrane-bound complex that couples electron transfer with translocation of ions across the membrane.</text>
</comment>
<keyword evidence="7 10" id="KW-0408">Iron</keyword>
<reference evidence="13 14" key="1">
    <citation type="journal article" date="2010" name="Stand. Genomic Sci.">
        <title>Complete genome sequence of Denitrovibrio acetiphilus type strain (N2460).</title>
        <authorList>
            <person name="Kiss H."/>
            <person name="Lang E."/>
            <person name="Lapidus A."/>
            <person name="Copeland A."/>
            <person name="Nolan M."/>
            <person name="Glavina Del Rio T."/>
            <person name="Chen F."/>
            <person name="Lucas S."/>
            <person name="Tice H."/>
            <person name="Cheng J.F."/>
            <person name="Han C."/>
            <person name="Goodwin L."/>
            <person name="Pitluck S."/>
            <person name="Liolios K."/>
            <person name="Pati A."/>
            <person name="Ivanova N."/>
            <person name="Mavromatis K."/>
            <person name="Chen A."/>
            <person name="Palaniappan K."/>
            <person name="Land M."/>
            <person name="Hauser L."/>
            <person name="Chang Y.J."/>
            <person name="Jeffries C.D."/>
            <person name="Detter J.C."/>
            <person name="Brettin T."/>
            <person name="Spring S."/>
            <person name="Rohde M."/>
            <person name="Goker M."/>
            <person name="Woyke T."/>
            <person name="Bristow J."/>
            <person name="Eisen J.A."/>
            <person name="Markowitz V."/>
            <person name="Hugenholtz P."/>
            <person name="Kyrpides N.C."/>
            <person name="Klenk H.P."/>
        </authorList>
    </citation>
    <scope>NUCLEOTIDE SEQUENCE [LARGE SCALE GENOMIC DNA]</scope>
    <source>
        <strain evidence="14">DSM 12809 / NBRC 114555 / N2460</strain>
    </source>
</reference>
<keyword evidence="4 10" id="KW-0677">Repeat</keyword>
<dbReference type="EC" id="7.-.-.-" evidence="10"/>
<feature type="domain" description="4Fe-4S ferredoxin-type" evidence="11">
    <location>
        <begin position="129"/>
        <end position="158"/>
    </location>
</feature>
<dbReference type="KEGG" id="dap:Dacet_1910"/>
<feature type="binding site" evidence="10">
    <location>
        <position position="174"/>
    </location>
    <ligand>
        <name>[4Fe-4S] cluster</name>
        <dbReference type="ChEBI" id="CHEBI:49883"/>
        <label>3</label>
    </ligand>
</feature>
<accession>D4H111</accession>
<keyword evidence="1 10" id="KW-0813">Transport</keyword>
<dbReference type="eggNOG" id="COG1148">
    <property type="taxonomic scope" value="Bacteria"/>
</dbReference>
<evidence type="ECO:0000256" key="8">
    <source>
        <dbReference type="ARBA" id="ARBA00023014"/>
    </source>
</evidence>
<dbReference type="InterPro" id="IPR050395">
    <property type="entry name" value="4Fe4S_Ferredoxin_RnfB"/>
</dbReference>
<dbReference type="PANTHER" id="PTHR43560">
    <property type="entry name" value="ION-TRANSLOCATING OXIDOREDUCTASE COMPLEX SUBUNIT B"/>
    <property type="match status" value="1"/>
</dbReference>
<dbReference type="AlphaFoldDB" id="D4H111"/>
<dbReference type="InterPro" id="IPR010207">
    <property type="entry name" value="Elect_transpt_cplx_RnfB/RsxB"/>
</dbReference>
<dbReference type="PROSITE" id="PS51656">
    <property type="entry name" value="4FE4S"/>
    <property type="match status" value="1"/>
</dbReference>
<dbReference type="Pfam" id="PF00037">
    <property type="entry name" value="Fer4"/>
    <property type="match status" value="1"/>
</dbReference>
<comment type="similarity">
    <text evidence="10">Belongs to the 4Fe4S bacterial-type ferredoxin family. RnfB subfamily.</text>
</comment>
<gene>
    <name evidence="10" type="primary">rnfB</name>
    <name evidence="13" type="ordered locus">Dacet_1910</name>
</gene>
<dbReference type="PANTHER" id="PTHR43560:SF1">
    <property type="entry name" value="ION-TRANSLOCATING OXIDOREDUCTASE COMPLEX SUBUNIT B"/>
    <property type="match status" value="1"/>
</dbReference>
<evidence type="ECO:0000256" key="7">
    <source>
        <dbReference type="ARBA" id="ARBA00023004"/>
    </source>
</evidence>
<feature type="binding site" evidence="10">
    <location>
        <position position="138"/>
    </location>
    <ligand>
        <name>[4Fe-4S] cluster</name>
        <dbReference type="ChEBI" id="CHEBI:49883"/>
        <label>2</label>
    </ligand>
</feature>
<keyword evidence="10" id="KW-1003">Cell membrane</keyword>
<keyword evidence="5 10" id="KW-1278">Translocase</keyword>
<protein>
    <recommendedName>
        <fullName evidence="10">Ion-translocating oxidoreductase complex subunit B</fullName>
        <ecNumber evidence="10">7.-.-.-</ecNumber>
    </recommendedName>
    <alternativeName>
        <fullName evidence="10">Rnf electron transport complex subunit B</fullName>
    </alternativeName>
</protein>
<feature type="binding site" evidence="10">
    <location>
        <position position="144"/>
    </location>
    <ligand>
        <name>[4Fe-4S] cluster</name>
        <dbReference type="ChEBI" id="CHEBI:49883"/>
        <label>2</label>
    </ligand>
</feature>
<evidence type="ECO:0000256" key="9">
    <source>
        <dbReference type="ARBA" id="ARBA00023136"/>
    </source>
</evidence>
<feature type="region of interest" description="Hydrophobic" evidence="10">
    <location>
        <begin position="1"/>
        <end position="23"/>
    </location>
</feature>
<dbReference type="PROSITE" id="PS00198">
    <property type="entry name" value="4FE4S_FER_1"/>
    <property type="match status" value="2"/>
</dbReference>
<comment type="cofactor">
    <cofactor evidence="10">
        <name>[4Fe-4S] cluster</name>
        <dbReference type="ChEBI" id="CHEBI:49883"/>
    </cofactor>
    <text evidence="10">Binds 3 [4Fe-4S] clusters.</text>
</comment>
<evidence type="ECO:0000256" key="2">
    <source>
        <dbReference type="ARBA" id="ARBA00022485"/>
    </source>
</evidence>
<name>D4H111_DENA2</name>
<feature type="binding site" evidence="10">
    <location>
        <position position="71"/>
    </location>
    <ligand>
        <name>[4Fe-4S] cluster</name>
        <dbReference type="ChEBI" id="CHEBI:49883"/>
        <label>1</label>
    </ligand>
</feature>
<evidence type="ECO:0000313" key="13">
    <source>
        <dbReference type="EMBL" id="ADD68674.1"/>
    </source>
</evidence>
<keyword evidence="8 10" id="KW-0411">Iron-sulfur</keyword>
<evidence type="ECO:0000256" key="4">
    <source>
        <dbReference type="ARBA" id="ARBA00022737"/>
    </source>
</evidence>
<comment type="caution">
    <text evidence="10">Lacks conserved residue(s) required for the propagation of feature annotation.</text>
</comment>
<dbReference type="PROSITE" id="PS51379">
    <property type="entry name" value="4FE4S_FER_2"/>
    <property type="match status" value="4"/>
</dbReference>
<feature type="binding site" evidence="10">
    <location>
        <position position="49"/>
    </location>
    <ligand>
        <name>[4Fe-4S] cluster</name>
        <dbReference type="ChEBI" id="CHEBI:49883"/>
        <label>1</label>
    </ligand>
</feature>
<evidence type="ECO:0000256" key="5">
    <source>
        <dbReference type="ARBA" id="ARBA00022967"/>
    </source>
</evidence>
<feature type="binding site" evidence="10">
    <location>
        <position position="134"/>
    </location>
    <ligand>
        <name>[4Fe-4S] cluster</name>
        <dbReference type="ChEBI" id="CHEBI:49883"/>
        <label>2</label>
    </ligand>
</feature>
<feature type="binding site" evidence="10">
    <location>
        <position position="178"/>
    </location>
    <ligand>
        <name>[4Fe-4S] cluster</name>
        <dbReference type="ChEBI" id="CHEBI:49883"/>
        <label>2</label>
    </ligand>
</feature>
<evidence type="ECO:0000256" key="3">
    <source>
        <dbReference type="ARBA" id="ARBA00022723"/>
    </source>
</evidence>
<dbReference type="GO" id="GO:0009055">
    <property type="term" value="F:electron transfer activity"/>
    <property type="evidence" value="ECO:0007669"/>
    <property type="project" value="InterPro"/>
</dbReference>
<feature type="domain" description="4Fe-4S ferredoxin-type" evidence="11">
    <location>
        <begin position="159"/>
        <end position="188"/>
    </location>
</feature>
<feature type="domain" description="4Fe-4S ferredoxin-type" evidence="11">
    <location>
        <begin position="201"/>
        <end position="232"/>
    </location>
</feature>
<evidence type="ECO:0000259" key="12">
    <source>
        <dbReference type="PROSITE" id="PS51656"/>
    </source>
</evidence>
<dbReference type="GO" id="GO:0051539">
    <property type="term" value="F:4 iron, 4 sulfur cluster binding"/>
    <property type="evidence" value="ECO:0007669"/>
    <property type="project" value="UniProtKB-UniRule"/>
</dbReference>
<dbReference type="GO" id="GO:0005886">
    <property type="term" value="C:plasma membrane"/>
    <property type="evidence" value="ECO:0007669"/>
    <property type="project" value="UniProtKB-SubCell"/>
</dbReference>
<keyword evidence="14" id="KW-1185">Reference proteome</keyword>
<evidence type="ECO:0000256" key="6">
    <source>
        <dbReference type="ARBA" id="ARBA00022982"/>
    </source>
</evidence>
<dbReference type="PaxDb" id="522772-Dacet_1910"/>
<keyword evidence="6 10" id="KW-0249">Electron transport</keyword>
<evidence type="ECO:0000256" key="10">
    <source>
        <dbReference type="HAMAP-Rule" id="MF_00463"/>
    </source>
</evidence>
<dbReference type="HOGENOM" id="CLU_053470_0_0_0"/>
<dbReference type="Gene3D" id="3.30.70.20">
    <property type="match status" value="2"/>
</dbReference>
<feature type="binding site" evidence="10">
    <location>
        <position position="148"/>
    </location>
    <ligand>
        <name>[4Fe-4S] cluster</name>
        <dbReference type="ChEBI" id="CHEBI:49883"/>
        <label>3</label>
    </ligand>
</feature>
<evidence type="ECO:0000256" key="1">
    <source>
        <dbReference type="ARBA" id="ARBA00022448"/>
    </source>
</evidence>
<dbReference type="GO" id="GO:0022900">
    <property type="term" value="P:electron transport chain"/>
    <property type="evidence" value="ECO:0007669"/>
    <property type="project" value="UniProtKB-UniRule"/>
</dbReference>
<dbReference type="OrthoDB" id="9789936at2"/>
<evidence type="ECO:0000313" key="14">
    <source>
        <dbReference type="Proteomes" id="UP000002012"/>
    </source>
</evidence>
<dbReference type="InterPro" id="IPR017896">
    <property type="entry name" value="4Fe4S_Fe-S-bd"/>
</dbReference>
<dbReference type="InParanoid" id="D4H111"/>
<dbReference type="RefSeq" id="WP_013011184.1">
    <property type="nucleotide sequence ID" value="NC_013943.1"/>
</dbReference>
<dbReference type="eggNOG" id="COG2878">
    <property type="taxonomic scope" value="Bacteria"/>
</dbReference>
<dbReference type="SUPFAM" id="SSF54862">
    <property type="entry name" value="4Fe-4S ferredoxins"/>
    <property type="match status" value="1"/>
</dbReference>
<feature type="binding site" evidence="10">
    <location>
        <position position="171"/>
    </location>
    <ligand>
        <name>[4Fe-4S] cluster</name>
        <dbReference type="ChEBI" id="CHEBI:49883"/>
        <label>3</label>
    </ligand>
</feature>
<dbReference type="NCBIfam" id="TIGR01944">
    <property type="entry name" value="rnfB"/>
    <property type="match status" value="1"/>
</dbReference>